<dbReference type="WBParaSite" id="PS1159_v2.g16456.t1">
    <property type="protein sequence ID" value="PS1159_v2.g16456.t1"/>
    <property type="gene ID" value="PS1159_v2.g16456"/>
</dbReference>
<dbReference type="Proteomes" id="UP000887580">
    <property type="component" value="Unplaced"/>
</dbReference>
<evidence type="ECO:0000313" key="1">
    <source>
        <dbReference type="Proteomes" id="UP000887580"/>
    </source>
</evidence>
<reference evidence="2" key="1">
    <citation type="submission" date="2022-11" db="UniProtKB">
        <authorList>
            <consortium name="WormBaseParasite"/>
        </authorList>
    </citation>
    <scope>IDENTIFICATION</scope>
</reference>
<proteinExistence type="predicted"/>
<name>A0AC35FG74_9BILA</name>
<sequence length="480" mass="53211">MHANELKNNKLKVVGSIVEHDCFGGCEGRLYSVLFPGPCIECIQCKCLMTTEAFCRHSHISGSEKSFEPCHWGFDAANWAKYIRLHHLAENNQESIDRFYSFIKAHHSQQHHQQQLQSEDTLEDNLEVLAKQSMISAPLSALAVQLLAAQHAQQQQQQQHFHGSASTSSGINNNHGVVSAPSSLPTSSFIPPPPPSTSTLSTTSAIGGSAQQHQQSPAISNNTNPLSHLLPLLQLQQSLGSNAPQQQQQQQQVLAQLQALFNNNQQQQQQPQAASSNPGAALLAAFQQQQQQKQFELTLNSLRNAGRLPDHLMDESDIPRKRAHTISEMPSSSSSMAAVRPKQDDFSLSSIGFGMLQSDQQLIAILSELTENETYRRVTDLINLSIAQRVQPIADDNSRLRKENQKLQEELQAKNDLLARIAAAGIQQQQQQQQRHFSSTPSSMIPGSSTSHLHQNLHHLQQQQPPQIAEQDSDIEIDEQ</sequence>
<evidence type="ECO:0000313" key="2">
    <source>
        <dbReference type="WBParaSite" id="PS1159_v2.g16456.t1"/>
    </source>
</evidence>
<accession>A0AC35FG74</accession>
<organism evidence="1 2">
    <name type="scientific">Panagrolaimus sp. PS1159</name>
    <dbReference type="NCBI Taxonomy" id="55785"/>
    <lineage>
        <taxon>Eukaryota</taxon>
        <taxon>Metazoa</taxon>
        <taxon>Ecdysozoa</taxon>
        <taxon>Nematoda</taxon>
        <taxon>Chromadorea</taxon>
        <taxon>Rhabditida</taxon>
        <taxon>Tylenchina</taxon>
        <taxon>Panagrolaimomorpha</taxon>
        <taxon>Panagrolaimoidea</taxon>
        <taxon>Panagrolaimidae</taxon>
        <taxon>Panagrolaimus</taxon>
    </lineage>
</organism>
<protein>
    <submittedName>
        <fullName evidence="2">C-SKI SMAD4-binding domain-containing protein</fullName>
    </submittedName>
</protein>